<dbReference type="InterPro" id="IPR000504">
    <property type="entry name" value="RRM_dom"/>
</dbReference>
<dbReference type="SMART" id="SM00360">
    <property type="entry name" value="RRM"/>
    <property type="match status" value="1"/>
</dbReference>
<feature type="domain" description="C3H1-type" evidence="14">
    <location>
        <begin position="167"/>
        <end position="194"/>
    </location>
</feature>
<keyword evidence="6 11" id="KW-0862">Zinc</keyword>
<dbReference type="Gene3D" id="3.30.70.330">
    <property type="match status" value="1"/>
</dbReference>
<evidence type="ECO:0000256" key="9">
    <source>
        <dbReference type="ARBA" id="ARBA00023242"/>
    </source>
</evidence>
<dbReference type="GO" id="GO:0000974">
    <property type="term" value="C:Prp19 complex"/>
    <property type="evidence" value="ECO:0007669"/>
    <property type="project" value="EnsemblFungi"/>
</dbReference>
<feature type="domain" description="RRM" evidence="13">
    <location>
        <begin position="240"/>
        <end position="313"/>
    </location>
</feature>
<reference evidence="15 16" key="1">
    <citation type="submission" date="2016-04" db="EMBL/GenBank/DDBJ databases">
        <title>Evolutionary innovation and constraint leading to complex multicellularity in the Ascomycota.</title>
        <authorList>
            <person name="Cisse O."/>
            <person name="Nguyen A."/>
            <person name="Hewitt D.A."/>
            <person name="Jedd G."/>
            <person name="Stajich J.E."/>
        </authorList>
    </citation>
    <scope>NUCLEOTIDE SEQUENCE [LARGE SCALE GENOMIC DNA]</scope>
    <source>
        <strain evidence="15 16">DAH-3</strain>
    </source>
</reference>
<dbReference type="InterPro" id="IPR000571">
    <property type="entry name" value="Znf_CCCH"/>
</dbReference>
<evidence type="ECO:0000256" key="6">
    <source>
        <dbReference type="ARBA" id="ARBA00022833"/>
    </source>
</evidence>
<dbReference type="GO" id="GO:0008380">
    <property type="term" value="P:RNA splicing"/>
    <property type="evidence" value="ECO:0007669"/>
    <property type="project" value="UniProtKB-KW"/>
</dbReference>
<evidence type="ECO:0000256" key="8">
    <source>
        <dbReference type="ARBA" id="ARBA00023187"/>
    </source>
</evidence>
<dbReference type="InterPro" id="IPR039171">
    <property type="entry name" value="Cwc2/Slt11"/>
</dbReference>
<comment type="caution">
    <text evidence="15">The sequence shown here is derived from an EMBL/GenBank/DDBJ whole genome shotgun (WGS) entry which is preliminary data.</text>
</comment>
<feature type="region of interest" description="Disordered" evidence="12">
    <location>
        <begin position="335"/>
        <end position="379"/>
    </location>
</feature>
<keyword evidence="2" id="KW-0507">mRNA processing</keyword>
<dbReference type="InterPro" id="IPR012677">
    <property type="entry name" value="Nucleotide-bd_a/b_plait_sf"/>
</dbReference>
<dbReference type="OrthoDB" id="10259600at2759"/>
<dbReference type="AlphaFoldDB" id="A0A1U7LHK5"/>
<evidence type="ECO:0000313" key="16">
    <source>
        <dbReference type="Proteomes" id="UP000186594"/>
    </source>
</evidence>
<dbReference type="Pfam" id="PF21369">
    <property type="entry name" value="STL11_N"/>
    <property type="match status" value="1"/>
</dbReference>
<dbReference type="InterPro" id="IPR035979">
    <property type="entry name" value="RBD_domain_sf"/>
</dbReference>
<dbReference type="GO" id="GO:0008270">
    <property type="term" value="F:zinc ion binding"/>
    <property type="evidence" value="ECO:0007669"/>
    <property type="project" value="UniProtKB-KW"/>
</dbReference>
<dbReference type="Pfam" id="PF00076">
    <property type="entry name" value="RRM_1"/>
    <property type="match status" value="1"/>
</dbReference>
<dbReference type="InterPro" id="IPR036855">
    <property type="entry name" value="Znf_CCCH_sf"/>
</dbReference>
<dbReference type="OMA" id="CPLRVQW"/>
<evidence type="ECO:0000259" key="13">
    <source>
        <dbReference type="PROSITE" id="PS50102"/>
    </source>
</evidence>
<dbReference type="Gene3D" id="4.10.1000.10">
    <property type="entry name" value="Zinc finger, CCCH-type"/>
    <property type="match status" value="1"/>
</dbReference>
<dbReference type="InterPro" id="IPR048995">
    <property type="entry name" value="STL11/RBM22-like_N"/>
</dbReference>
<evidence type="ECO:0000313" key="15">
    <source>
        <dbReference type="EMBL" id="OLL22140.1"/>
    </source>
</evidence>
<keyword evidence="16" id="KW-1185">Reference proteome</keyword>
<organism evidence="15 16">
    <name type="scientific">Neolecta irregularis (strain DAH-3)</name>
    <dbReference type="NCBI Taxonomy" id="1198029"/>
    <lineage>
        <taxon>Eukaryota</taxon>
        <taxon>Fungi</taxon>
        <taxon>Dikarya</taxon>
        <taxon>Ascomycota</taxon>
        <taxon>Taphrinomycotina</taxon>
        <taxon>Neolectales</taxon>
        <taxon>Neolectaceae</taxon>
        <taxon>Neolecta</taxon>
    </lineage>
</organism>
<evidence type="ECO:0000256" key="2">
    <source>
        <dbReference type="ARBA" id="ARBA00022664"/>
    </source>
</evidence>
<dbReference type="GO" id="GO:0036002">
    <property type="term" value="F:pre-mRNA binding"/>
    <property type="evidence" value="ECO:0007669"/>
    <property type="project" value="TreeGrafter"/>
</dbReference>
<accession>A0A1U7LHK5</accession>
<comment type="subcellular location">
    <subcellularLocation>
        <location evidence="1">Nucleus</location>
    </subcellularLocation>
</comment>
<dbReference type="SUPFAM" id="SSF54928">
    <property type="entry name" value="RNA-binding domain, RBD"/>
    <property type="match status" value="1"/>
</dbReference>
<dbReference type="GO" id="GO:0071007">
    <property type="term" value="C:U2-type catalytic step 2 spliceosome"/>
    <property type="evidence" value="ECO:0007669"/>
    <property type="project" value="TreeGrafter"/>
</dbReference>
<keyword evidence="7 10" id="KW-0694">RNA-binding</keyword>
<sequence length="379" mass="41785">MPPKLDINKSGWENAEFPSVCEKCLGANPYIRMTKEEYGKECKVVISGASFLMTRFARDRIPCSGGYRGKNNDTKELIFVKRVQGSRIVARLVCWTFNTASHRIQVRDAALKLVAQGPQSSINREYFAQNNEGKLKDGDVPVGYNKADSAARDLLKRLAKSEPYYRREKANPCTFFAHGNCPRGDTCPYSHNVDDFPEGTQFPDGQVSMGDSDNFAPARTNSSRRLGSSDLRPPVDKKIKSLMLTGVEDDLTDHAIRTYFMRFGPIRSLVVVHKSRAAIVNFATRQGAEAAAEGTRGEAIVQGCPLRVSWSKPRPLAAAGAEEGFPGTRRALVVSAEEDEGSQQDGQGALPLDAYAPRPMDSTAQYQSTRPAYEEQHPA</sequence>
<evidence type="ECO:0000256" key="5">
    <source>
        <dbReference type="ARBA" id="ARBA00022771"/>
    </source>
</evidence>
<name>A0A1U7LHK5_NEOID</name>
<dbReference type="EMBL" id="LXFE01003860">
    <property type="protein sequence ID" value="OLL22140.1"/>
    <property type="molecule type" value="Genomic_DNA"/>
</dbReference>
<dbReference type="PROSITE" id="PS50102">
    <property type="entry name" value="RRM"/>
    <property type="match status" value="1"/>
</dbReference>
<dbReference type="SMART" id="SM00356">
    <property type="entry name" value="ZnF_C3H1"/>
    <property type="match status" value="1"/>
</dbReference>
<keyword evidence="4" id="KW-0747">Spliceosome</keyword>
<keyword evidence="8" id="KW-0508">mRNA splicing</keyword>
<feature type="zinc finger region" description="C3H1-type" evidence="11">
    <location>
        <begin position="167"/>
        <end position="194"/>
    </location>
</feature>
<evidence type="ECO:0000256" key="7">
    <source>
        <dbReference type="ARBA" id="ARBA00022884"/>
    </source>
</evidence>
<keyword evidence="5 11" id="KW-0863">Zinc-finger</keyword>
<protein>
    <submittedName>
        <fullName evidence="15">Pre-mRNA-splicing factor slt11</fullName>
    </submittedName>
</protein>
<keyword evidence="9" id="KW-0539">Nucleus</keyword>
<evidence type="ECO:0000256" key="12">
    <source>
        <dbReference type="SAM" id="MobiDB-lite"/>
    </source>
</evidence>
<evidence type="ECO:0000256" key="11">
    <source>
        <dbReference type="PROSITE-ProRule" id="PRU00723"/>
    </source>
</evidence>
<evidence type="ECO:0000256" key="10">
    <source>
        <dbReference type="PROSITE-ProRule" id="PRU00176"/>
    </source>
</evidence>
<keyword evidence="3 11" id="KW-0479">Metal-binding</keyword>
<dbReference type="SUPFAM" id="SSF90229">
    <property type="entry name" value="CCCH zinc finger"/>
    <property type="match status" value="1"/>
</dbReference>
<evidence type="ECO:0000256" key="1">
    <source>
        <dbReference type="ARBA" id="ARBA00004123"/>
    </source>
</evidence>
<dbReference type="GO" id="GO:0006397">
    <property type="term" value="P:mRNA processing"/>
    <property type="evidence" value="ECO:0007669"/>
    <property type="project" value="UniProtKB-KW"/>
</dbReference>
<dbReference type="PROSITE" id="PS50103">
    <property type="entry name" value="ZF_C3H1"/>
    <property type="match status" value="1"/>
</dbReference>
<dbReference type="Pfam" id="PF00642">
    <property type="entry name" value="zf-CCCH"/>
    <property type="match status" value="1"/>
</dbReference>
<evidence type="ECO:0000259" key="14">
    <source>
        <dbReference type="PROSITE" id="PS50103"/>
    </source>
</evidence>
<dbReference type="GO" id="GO:0017070">
    <property type="term" value="F:U6 snRNA binding"/>
    <property type="evidence" value="ECO:0007669"/>
    <property type="project" value="TreeGrafter"/>
</dbReference>
<dbReference type="PANTHER" id="PTHR14089">
    <property type="entry name" value="PRE-MRNA-SPLICING FACTOR RBM22"/>
    <property type="match status" value="1"/>
</dbReference>
<dbReference type="FunFam" id="3.30.70.330:FF:000396">
    <property type="entry name" value="Putative Pre-mRNA-splicing factor slt11"/>
    <property type="match status" value="1"/>
</dbReference>
<dbReference type="GO" id="GO:0071006">
    <property type="term" value="C:U2-type catalytic step 1 spliceosome"/>
    <property type="evidence" value="ECO:0007669"/>
    <property type="project" value="TreeGrafter"/>
</dbReference>
<feature type="region of interest" description="Disordered" evidence="12">
    <location>
        <begin position="203"/>
        <end position="232"/>
    </location>
</feature>
<proteinExistence type="predicted"/>
<gene>
    <name evidence="15" type="ORF">NEOLI_003496</name>
</gene>
<evidence type="ECO:0000256" key="4">
    <source>
        <dbReference type="ARBA" id="ARBA00022728"/>
    </source>
</evidence>
<dbReference type="GO" id="GO:0071014">
    <property type="term" value="C:post-mRNA release spliceosomal complex"/>
    <property type="evidence" value="ECO:0007669"/>
    <property type="project" value="EnsemblFungi"/>
</dbReference>
<dbReference type="PANTHER" id="PTHR14089:SF6">
    <property type="entry name" value="PRE-MRNA-SPLICING FACTOR RBM22"/>
    <property type="match status" value="1"/>
</dbReference>
<evidence type="ECO:0000256" key="3">
    <source>
        <dbReference type="ARBA" id="ARBA00022723"/>
    </source>
</evidence>
<dbReference type="Proteomes" id="UP000186594">
    <property type="component" value="Unassembled WGS sequence"/>
</dbReference>
<dbReference type="STRING" id="1198029.A0A1U7LHK5"/>